<sequence>MPKSKVLEFHPIAKIHLDELKAIWPANPRIPSPASRRAWSLARKISPARVNSWWYNRKREAKRLRIKIPKNEEYELPIGEPPEIPEDHVNVKEEAVDQNIPLVEGVTTRRDANPLRLRSEESVDIPLDVVCDRNREFVNLSLRWASSDSGMLDYASSDTACSPVPESGSVNKMKLRLDDYALNFGGSVEWNAFEDSSIQIVLPSAQDPAATRTRQPSARTMKLQLDDNAVNFGDAGEWTIFDDNTNAVSREDFASPDALDSAASRSRAQFFNKATLGLTNCASKSGRSGEWSTPENSSIQVVSTEDSASLDSASLRICNQGATASGVPPFTCSLCSCDFISPINDGRGRLSSIFVLFTIACSHIEFSPSSLVTNTPHAVACPTGVFALEIRRDNIRLYNQYYTRDGWLLDADDLDHISDTDVNVDPRFRFHHDSSLPDEFEL</sequence>
<dbReference type="EMBL" id="MU154529">
    <property type="protein sequence ID" value="KAF9500101.1"/>
    <property type="molecule type" value="Genomic_DNA"/>
</dbReference>
<keyword evidence="2" id="KW-1185">Reference proteome</keyword>
<name>A0A9P6AAD0_PLEER</name>
<proteinExistence type="predicted"/>
<organism evidence="1 2">
    <name type="scientific">Pleurotus eryngii</name>
    <name type="common">Boletus of the steppes</name>
    <dbReference type="NCBI Taxonomy" id="5323"/>
    <lineage>
        <taxon>Eukaryota</taxon>
        <taxon>Fungi</taxon>
        <taxon>Dikarya</taxon>
        <taxon>Basidiomycota</taxon>
        <taxon>Agaricomycotina</taxon>
        <taxon>Agaricomycetes</taxon>
        <taxon>Agaricomycetidae</taxon>
        <taxon>Agaricales</taxon>
        <taxon>Pleurotineae</taxon>
        <taxon>Pleurotaceae</taxon>
        <taxon>Pleurotus</taxon>
    </lineage>
</organism>
<dbReference type="OrthoDB" id="3257151at2759"/>
<evidence type="ECO:0000313" key="2">
    <source>
        <dbReference type="Proteomes" id="UP000807025"/>
    </source>
</evidence>
<protein>
    <recommendedName>
        <fullName evidence="3">Homeobox domain-containing protein</fullName>
    </recommendedName>
</protein>
<evidence type="ECO:0000313" key="1">
    <source>
        <dbReference type="EMBL" id="KAF9500101.1"/>
    </source>
</evidence>
<reference evidence="1" key="1">
    <citation type="submission" date="2020-11" db="EMBL/GenBank/DDBJ databases">
        <authorList>
            <consortium name="DOE Joint Genome Institute"/>
            <person name="Ahrendt S."/>
            <person name="Riley R."/>
            <person name="Andreopoulos W."/>
            <person name="Labutti K."/>
            <person name="Pangilinan J."/>
            <person name="Ruiz-Duenas F.J."/>
            <person name="Barrasa J.M."/>
            <person name="Sanchez-Garcia M."/>
            <person name="Camarero S."/>
            <person name="Miyauchi S."/>
            <person name="Serrano A."/>
            <person name="Linde D."/>
            <person name="Babiker R."/>
            <person name="Drula E."/>
            <person name="Ayuso-Fernandez I."/>
            <person name="Pacheco R."/>
            <person name="Padilla G."/>
            <person name="Ferreira P."/>
            <person name="Barriuso J."/>
            <person name="Kellner H."/>
            <person name="Castanera R."/>
            <person name="Alfaro M."/>
            <person name="Ramirez L."/>
            <person name="Pisabarro A.G."/>
            <person name="Kuo A."/>
            <person name="Tritt A."/>
            <person name="Lipzen A."/>
            <person name="He G."/>
            <person name="Yan M."/>
            <person name="Ng V."/>
            <person name="Cullen D."/>
            <person name="Martin F."/>
            <person name="Rosso M.-N."/>
            <person name="Henrissat B."/>
            <person name="Hibbett D."/>
            <person name="Martinez A.T."/>
            <person name="Grigoriev I.V."/>
        </authorList>
    </citation>
    <scope>NUCLEOTIDE SEQUENCE</scope>
    <source>
        <strain evidence="1">ATCC 90797</strain>
    </source>
</reference>
<comment type="caution">
    <text evidence="1">The sequence shown here is derived from an EMBL/GenBank/DDBJ whole genome shotgun (WGS) entry which is preliminary data.</text>
</comment>
<dbReference type="Proteomes" id="UP000807025">
    <property type="component" value="Unassembled WGS sequence"/>
</dbReference>
<gene>
    <name evidence="1" type="ORF">BDN71DRAFT_1266317</name>
</gene>
<accession>A0A9P6AAD0</accession>
<evidence type="ECO:0008006" key="3">
    <source>
        <dbReference type="Google" id="ProtNLM"/>
    </source>
</evidence>
<dbReference type="AlphaFoldDB" id="A0A9P6AAD0"/>